<dbReference type="EMBL" id="BMAV01011115">
    <property type="protein sequence ID" value="GFY56717.1"/>
    <property type="molecule type" value="Genomic_DNA"/>
</dbReference>
<protein>
    <submittedName>
        <fullName evidence="1">Uncharacterized protein</fullName>
    </submittedName>
</protein>
<proteinExistence type="predicted"/>
<dbReference type="AlphaFoldDB" id="A0A8X7C7Z2"/>
<dbReference type="Proteomes" id="UP000886998">
    <property type="component" value="Unassembled WGS sequence"/>
</dbReference>
<name>A0A8X7C7Z2_9ARAC</name>
<keyword evidence="2" id="KW-1185">Reference proteome</keyword>
<comment type="caution">
    <text evidence="1">The sequence shown here is derived from an EMBL/GenBank/DDBJ whole genome shotgun (WGS) entry which is preliminary data.</text>
</comment>
<reference evidence="1" key="1">
    <citation type="submission" date="2020-08" db="EMBL/GenBank/DDBJ databases">
        <title>Multicomponent nature underlies the extraordinary mechanical properties of spider dragline silk.</title>
        <authorList>
            <person name="Kono N."/>
            <person name="Nakamura H."/>
            <person name="Mori M."/>
            <person name="Yoshida Y."/>
            <person name="Ohtoshi R."/>
            <person name="Malay A.D."/>
            <person name="Moran D.A.P."/>
            <person name="Tomita M."/>
            <person name="Numata K."/>
            <person name="Arakawa K."/>
        </authorList>
    </citation>
    <scope>NUCLEOTIDE SEQUENCE</scope>
</reference>
<organism evidence="1 2">
    <name type="scientific">Trichonephila inaurata madagascariensis</name>
    <dbReference type="NCBI Taxonomy" id="2747483"/>
    <lineage>
        <taxon>Eukaryota</taxon>
        <taxon>Metazoa</taxon>
        <taxon>Ecdysozoa</taxon>
        <taxon>Arthropoda</taxon>
        <taxon>Chelicerata</taxon>
        <taxon>Arachnida</taxon>
        <taxon>Araneae</taxon>
        <taxon>Araneomorphae</taxon>
        <taxon>Entelegynae</taxon>
        <taxon>Araneoidea</taxon>
        <taxon>Nephilidae</taxon>
        <taxon>Trichonephila</taxon>
        <taxon>Trichonephila inaurata</taxon>
    </lineage>
</organism>
<evidence type="ECO:0000313" key="1">
    <source>
        <dbReference type="EMBL" id="GFY56717.1"/>
    </source>
</evidence>
<accession>A0A8X7C7Z2</accession>
<gene>
    <name evidence="1" type="ORF">TNIN_3221</name>
</gene>
<sequence>MPKEHRSNKVRYFWSFRSGTRKSLGELFRWKERRDYEKLCETLAVGQRLCGVWEEQLRASAVTGGGVGRRIDSRGRALRFEKRDCPCKIEERLRRRARRRVLWGCCTA</sequence>
<evidence type="ECO:0000313" key="2">
    <source>
        <dbReference type="Proteomes" id="UP000886998"/>
    </source>
</evidence>